<keyword evidence="3 8" id="KW-0500">Molybdenum</keyword>
<evidence type="ECO:0000256" key="4">
    <source>
        <dbReference type="ARBA" id="ARBA00022741"/>
    </source>
</evidence>
<evidence type="ECO:0000256" key="1">
    <source>
        <dbReference type="ARBA" id="ARBA00022448"/>
    </source>
</evidence>
<dbReference type="GO" id="GO:0016887">
    <property type="term" value="F:ATP hydrolysis activity"/>
    <property type="evidence" value="ECO:0007669"/>
    <property type="project" value="InterPro"/>
</dbReference>
<evidence type="ECO:0000256" key="6">
    <source>
        <dbReference type="ARBA" id="ARBA00022967"/>
    </source>
</evidence>
<keyword evidence="6" id="KW-1278">Translocase</keyword>
<organism evidence="11 12">
    <name type="scientific">Mycobacterium spongiae</name>
    <dbReference type="NCBI Taxonomy" id="886343"/>
    <lineage>
        <taxon>Bacteria</taxon>
        <taxon>Bacillati</taxon>
        <taxon>Actinomycetota</taxon>
        <taxon>Actinomycetes</taxon>
        <taxon>Mycobacteriales</taxon>
        <taxon>Mycobacteriaceae</taxon>
        <taxon>Mycobacterium</taxon>
    </lineage>
</organism>
<dbReference type="SMART" id="SM00382">
    <property type="entry name" value="AAA"/>
    <property type="match status" value="1"/>
</dbReference>
<dbReference type="Proteomes" id="UP000682202">
    <property type="component" value="Chromosome"/>
</dbReference>
<dbReference type="InterPro" id="IPR003593">
    <property type="entry name" value="AAA+_ATPase"/>
</dbReference>
<dbReference type="RefSeq" id="WP_211695108.1">
    <property type="nucleotide sequence ID" value="NZ_CP046600.1"/>
</dbReference>
<evidence type="ECO:0000259" key="10">
    <source>
        <dbReference type="PROSITE" id="PS51866"/>
    </source>
</evidence>
<dbReference type="InterPro" id="IPR003439">
    <property type="entry name" value="ABC_transporter-like_ATP-bd"/>
</dbReference>
<keyword evidence="4" id="KW-0547">Nucleotide-binding</keyword>
<accession>A0A975JXQ4</accession>
<dbReference type="FunFam" id="3.40.50.300:FF:002924">
    <property type="entry name" value="ABC transporter ATP-binding protein"/>
    <property type="match status" value="1"/>
</dbReference>
<evidence type="ECO:0000256" key="3">
    <source>
        <dbReference type="ARBA" id="ARBA00022505"/>
    </source>
</evidence>
<dbReference type="PANTHER" id="PTHR43514">
    <property type="entry name" value="ABC TRANSPORTER I FAMILY MEMBER 10"/>
    <property type="match status" value="1"/>
</dbReference>
<dbReference type="InterPro" id="IPR017871">
    <property type="entry name" value="ABC_transporter-like_CS"/>
</dbReference>
<sequence>MSELQLRAVVAARRLDVEFVVPAGEVLAILGPNGAGKSTVLHVIAGLVRPDTGLVRLGDRVLTDTETGVRVAAHDRRVGLLLQEPLLFPHLSVAANVAFGPHCRHTMSRILQRSRHRETALRWLREVDAEQCADRKPRQLSGGQAQRVAIARALAAQPDVLLLDEPLTGLDVAAAAAVRSVLQTVVTHSGCSVILITHDLLDVVTLADRVVVLESGRISEVGSVSEVLTAPRSQFGARVAGVNLVKGTIGPDGSLRTRSGGRWYGSPAQTLGAGQDAVAVFPPTAVAVYGEPPHGSPRNMVALSVSGLETRGPAVLVRGHDQQEGAPGLAASITADAAAELRLTPGARVWFGVKAHEVALHPARHPGAAVGPATSAKP</sequence>
<evidence type="ECO:0000313" key="11">
    <source>
        <dbReference type="EMBL" id="QUR67614.1"/>
    </source>
</evidence>
<dbReference type="PROSITE" id="PS50893">
    <property type="entry name" value="ABC_TRANSPORTER_2"/>
    <property type="match status" value="1"/>
</dbReference>
<evidence type="ECO:0000259" key="9">
    <source>
        <dbReference type="PROSITE" id="PS50893"/>
    </source>
</evidence>
<reference evidence="11" key="1">
    <citation type="submission" date="2019-12" db="EMBL/GenBank/DDBJ databases">
        <title>Mycobacterium spongiae sp. nov.</title>
        <authorList>
            <person name="Stinear T."/>
        </authorList>
    </citation>
    <scope>NUCLEOTIDE SEQUENCE</scope>
    <source>
        <strain evidence="11">FSD4b-SM</strain>
    </source>
</reference>
<dbReference type="InterPro" id="IPR050334">
    <property type="entry name" value="Molybdenum_import_ModC"/>
</dbReference>
<dbReference type="InterPro" id="IPR008995">
    <property type="entry name" value="Mo/tungstate-bd_C_term_dom"/>
</dbReference>
<feature type="domain" description="ABC transporter" evidence="9">
    <location>
        <begin position="4"/>
        <end position="240"/>
    </location>
</feature>
<evidence type="ECO:0000256" key="8">
    <source>
        <dbReference type="PROSITE-ProRule" id="PRU01213"/>
    </source>
</evidence>
<dbReference type="SUPFAM" id="SSF50331">
    <property type="entry name" value="MOP-like"/>
    <property type="match status" value="1"/>
</dbReference>
<dbReference type="PROSITE" id="PS51866">
    <property type="entry name" value="MOP"/>
    <property type="match status" value="1"/>
</dbReference>
<dbReference type="InterPro" id="IPR005116">
    <property type="entry name" value="Transp-assoc_OB_typ1"/>
</dbReference>
<dbReference type="KEGG" id="mspg:F6B93_11340"/>
<evidence type="ECO:0000256" key="5">
    <source>
        <dbReference type="ARBA" id="ARBA00022840"/>
    </source>
</evidence>
<keyword evidence="1" id="KW-0813">Transport</keyword>
<dbReference type="InterPro" id="IPR027417">
    <property type="entry name" value="P-loop_NTPase"/>
</dbReference>
<proteinExistence type="predicted"/>
<keyword evidence="12" id="KW-1185">Reference proteome</keyword>
<keyword evidence="2" id="KW-1003">Cell membrane</keyword>
<evidence type="ECO:0000256" key="2">
    <source>
        <dbReference type="ARBA" id="ARBA00022475"/>
    </source>
</evidence>
<evidence type="ECO:0000256" key="7">
    <source>
        <dbReference type="ARBA" id="ARBA00023136"/>
    </source>
</evidence>
<dbReference type="GO" id="GO:0015689">
    <property type="term" value="P:molybdate ion transport"/>
    <property type="evidence" value="ECO:0007669"/>
    <property type="project" value="InterPro"/>
</dbReference>
<feature type="domain" description="Mop" evidence="10">
    <location>
        <begin position="294"/>
        <end position="362"/>
    </location>
</feature>
<dbReference type="Gene3D" id="3.40.50.300">
    <property type="entry name" value="P-loop containing nucleotide triphosphate hydrolases"/>
    <property type="match status" value="1"/>
</dbReference>
<dbReference type="SUPFAM" id="SSF52540">
    <property type="entry name" value="P-loop containing nucleoside triphosphate hydrolases"/>
    <property type="match status" value="1"/>
</dbReference>
<dbReference type="EMBL" id="CP046600">
    <property type="protein sequence ID" value="QUR67614.1"/>
    <property type="molecule type" value="Genomic_DNA"/>
</dbReference>
<dbReference type="PANTHER" id="PTHR43514:SF1">
    <property type="entry name" value="SULFATE_THIOSULFATE IMPORT ATP-BINDING PROTEIN CYSA"/>
    <property type="match status" value="1"/>
</dbReference>
<dbReference type="Pfam" id="PF03459">
    <property type="entry name" value="TOBE"/>
    <property type="match status" value="1"/>
</dbReference>
<dbReference type="Gene3D" id="2.40.50.100">
    <property type="match status" value="1"/>
</dbReference>
<keyword evidence="5 11" id="KW-0067">ATP-binding</keyword>
<protein>
    <submittedName>
        <fullName evidence="11">ATP-binding cassette domain-containing protein</fullName>
    </submittedName>
</protein>
<dbReference type="GO" id="GO:0005524">
    <property type="term" value="F:ATP binding"/>
    <property type="evidence" value="ECO:0007669"/>
    <property type="project" value="UniProtKB-KW"/>
</dbReference>
<gene>
    <name evidence="11" type="ORF">F6B93_11340</name>
</gene>
<keyword evidence="7" id="KW-0472">Membrane</keyword>
<dbReference type="Pfam" id="PF00005">
    <property type="entry name" value="ABC_tran"/>
    <property type="match status" value="1"/>
</dbReference>
<dbReference type="PROSITE" id="PS00211">
    <property type="entry name" value="ABC_TRANSPORTER_1"/>
    <property type="match status" value="1"/>
</dbReference>
<evidence type="ECO:0000313" key="12">
    <source>
        <dbReference type="Proteomes" id="UP000682202"/>
    </source>
</evidence>
<dbReference type="InterPro" id="IPR004606">
    <property type="entry name" value="Mop_domain"/>
</dbReference>
<dbReference type="AlphaFoldDB" id="A0A975JXQ4"/>
<name>A0A975JXQ4_9MYCO</name>